<evidence type="ECO:0000313" key="2">
    <source>
        <dbReference type="Proteomes" id="UP000033935"/>
    </source>
</evidence>
<sequence length="105" mass="12097">MSTRAQIRVTDTSGKKHTLGLYKDAYPEGVIPFLPNKSIGFEDFRNLMDFEDSFFTMPNYFYEISLPKAQVRVYGSRYIDGECQRGTLLFKGTFTEAKKKYQAAI</sequence>
<organism evidence="1 2">
    <name type="scientific">Candidatus Uhrbacteria bacterium GW2011_GWF2_39_13</name>
    <dbReference type="NCBI Taxonomy" id="1618995"/>
    <lineage>
        <taxon>Bacteria</taxon>
        <taxon>Candidatus Uhriibacteriota</taxon>
    </lineage>
</organism>
<reference evidence="1 2" key="1">
    <citation type="journal article" date="2015" name="Nature">
        <title>rRNA introns, odd ribosomes, and small enigmatic genomes across a large radiation of phyla.</title>
        <authorList>
            <person name="Brown C.T."/>
            <person name="Hug L.A."/>
            <person name="Thomas B.C."/>
            <person name="Sharon I."/>
            <person name="Castelle C.J."/>
            <person name="Singh A."/>
            <person name="Wilkins M.J."/>
            <person name="Williams K.H."/>
            <person name="Banfield J.F."/>
        </authorList>
    </citation>
    <scope>NUCLEOTIDE SEQUENCE [LARGE SCALE GENOMIC DNA]</scope>
</reference>
<accession>A0A0G0PXL7</accession>
<dbReference type="AlphaFoldDB" id="A0A0G0PXL7"/>
<name>A0A0G0PXL7_9BACT</name>
<dbReference type="EMBL" id="LBWG01000045">
    <property type="protein sequence ID" value="KKR02900.1"/>
    <property type="molecule type" value="Genomic_DNA"/>
</dbReference>
<comment type="caution">
    <text evidence="1">The sequence shown here is derived from an EMBL/GenBank/DDBJ whole genome shotgun (WGS) entry which is preliminary data.</text>
</comment>
<evidence type="ECO:0000313" key="1">
    <source>
        <dbReference type="EMBL" id="KKR02900.1"/>
    </source>
</evidence>
<proteinExistence type="predicted"/>
<protein>
    <submittedName>
        <fullName evidence="1">Uncharacterized protein</fullName>
    </submittedName>
</protein>
<gene>
    <name evidence="1" type="ORF">UT30_C0045G0007</name>
</gene>
<dbReference type="Proteomes" id="UP000033935">
    <property type="component" value="Unassembled WGS sequence"/>
</dbReference>